<name>L0L151_METHD</name>
<evidence type="ECO:0000256" key="6">
    <source>
        <dbReference type="ARBA" id="ARBA00022723"/>
    </source>
</evidence>
<comment type="subunit">
    <text evidence="11">Heterodimer of subunit A (variable subunit) and subunit B (catalytic subunit). Heterodimeric FTR forms a complex with ferredoxin and thioredoxin.</text>
</comment>
<evidence type="ECO:0000256" key="13">
    <source>
        <dbReference type="ARBA" id="ARBA00048150"/>
    </source>
</evidence>
<dbReference type="AlphaFoldDB" id="L0L151"/>
<comment type="similarity">
    <text evidence="3">Belongs to the ferredoxin thioredoxin reductase beta subunit family.</text>
</comment>
<dbReference type="KEGG" id="mhz:Metho_1811"/>
<evidence type="ECO:0000256" key="7">
    <source>
        <dbReference type="ARBA" id="ARBA00023002"/>
    </source>
</evidence>
<evidence type="ECO:0000256" key="9">
    <source>
        <dbReference type="ARBA" id="ARBA00023014"/>
    </source>
</evidence>
<dbReference type="GO" id="GO:0046872">
    <property type="term" value="F:metal ion binding"/>
    <property type="evidence" value="ECO:0007669"/>
    <property type="project" value="UniProtKB-KW"/>
</dbReference>
<evidence type="ECO:0000313" key="14">
    <source>
        <dbReference type="EMBL" id="AGB49994.1"/>
    </source>
</evidence>
<dbReference type="STRING" id="867904.Metho_1811"/>
<protein>
    <recommendedName>
        <fullName evidence="4">ferredoxin:thioredoxin reductase</fullName>
        <ecNumber evidence="4">1.8.7.2</ecNumber>
    </recommendedName>
    <alternativeName>
        <fullName evidence="12">Ferredoxin-thioredoxin reductase subunit B</fullName>
    </alternativeName>
</protein>
<keyword evidence="8" id="KW-0408">Iron</keyword>
<organism evidence="14 15">
    <name type="scientific">Methanomethylovorans hollandica (strain DSM 15978 / NBRC 107637 / DMS1)</name>
    <dbReference type="NCBI Taxonomy" id="867904"/>
    <lineage>
        <taxon>Archaea</taxon>
        <taxon>Methanobacteriati</taxon>
        <taxon>Methanobacteriota</taxon>
        <taxon>Stenosarchaea group</taxon>
        <taxon>Methanomicrobia</taxon>
        <taxon>Methanosarcinales</taxon>
        <taxon>Methanosarcinaceae</taxon>
        <taxon>Methanomethylovorans</taxon>
    </lineage>
</organism>
<evidence type="ECO:0000256" key="1">
    <source>
        <dbReference type="ARBA" id="ARBA00001966"/>
    </source>
</evidence>
<evidence type="ECO:0000256" key="3">
    <source>
        <dbReference type="ARBA" id="ARBA00007941"/>
    </source>
</evidence>
<comment type="function">
    <text evidence="2">Catalytic subunit of the ferredoxin-thioredoxin reductase (FTR), which catalyzes the two-electron reduction of thioredoxins by the electrons provided by reduced ferredoxin.</text>
</comment>
<keyword evidence="7" id="KW-0560">Oxidoreductase</keyword>
<proteinExistence type="inferred from homology"/>
<dbReference type="PANTHER" id="PTHR35113:SF1">
    <property type="entry name" value="FERREDOXIN-THIOREDOXIN REDUCTASE CATALYTIC CHAIN, CHLOROPLASTIC"/>
    <property type="match status" value="1"/>
</dbReference>
<evidence type="ECO:0000256" key="11">
    <source>
        <dbReference type="ARBA" id="ARBA00026011"/>
    </source>
</evidence>
<dbReference type="GO" id="GO:0016730">
    <property type="term" value="F:oxidoreductase activity, acting on iron-sulfur proteins as donors"/>
    <property type="evidence" value="ECO:0007669"/>
    <property type="project" value="InterPro"/>
</dbReference>
<dbReference type="HOGENOM" id="CLU_169701_1_0_2"/>
<dbReference type="RefSeq" id="WP_015325159.1">
    <property type="nucleotide sequence ID" value="NC_019977.1"/>
</dbReference>
<dbReference type="InterPro" id="IPR004209">
    <property type="entry name" value="FTR_bsu"/>
</dbReference>
<evidence type="ECO:0000256" key="8">
    <source>
        <dbReference type="ARBA" id="ARBA00023004"/>
    </source>
</evidence>
<dbReference type="Pfam" id="PF02943">
    <property type="entry name" value="FeThRed_B"/>
    <property type="match status" value="1"/>
</dbReference>
<dbReference type="GeneID" id="14406324"/>
<evidence type="ECO:0000256" key="2">
    <source>
        <dbReference type="ARBA" id="ARBA00003945"/>
    </source>
</evidence>
<dbReference type="PANTHER" id="PTHR35113">
    <property type="entry name" value="FERREDOXIN-THIOREDOXIN REDUCTASE CATALYTIC CHAIN, CHLOROPLASTIC"/>
    <property type="match status" value="1"/>
</dbReference>
<accession>L0L151</accession>
<dbReference type="SUPFAM" id="SSF57662">
    <property type="entry name" value="Ferredoxin thioredoxin reductase (FTR), catalytic beta chain"/>
    <property type="match status" value="1"/>
</dbReference>
<dbReference type="EC" id="1.8.7.2" evidence="4"/>
<keyword evidence="6" id="KW-0479">Metal-binding</keyword>
<evidence type="ECO:0000256" key="4">
    <source>
        <dbReference type="ARBA" id="ARBA00012358"/>
    </source>
</evidence>
<evidence type="ECO:0000256" key="5">
    <source>
        <dbReference type="ARBA" id="ARBA00022485"/>
    </source>
</evidence>
<dbReference type="OrthoDB" id="45654at2157"/>
<dbReference type="Proteomes" id="UP000010866">
    <property type="component" value="Chromosome"/>
</dbReference>
<dbReference type="EMBL" id="CP003362">
    <property type="protein sequence ID" value="AGB49994.1"/>
    <property type="molecule type" value="Genomic_DNA"/>
</dbReference>
<evidence type="ECO:0000256" key="12">
    <source>
        <dbReference type="ARBA" id="ARBA00030295"/>
    </source>
</evidence>
<keyword evidence="5" id="KW-0004">4Fe-4S</keyword>
<gene>
    <name evidence="14" type="ordered locus">Metho_1811</name>
</gene>
<dbReference type="Gene3D" id="3.90.460.10">
    <property type="entry name" value="Ferredoxin thioredoxin reductase catalytic beta subunit"/>
    <property type="match status" value="1"/>
</dbReference>
<dbReference type="InterPro" id="IPR036644">
    <property type="entry name" value="FTR_bsu_sf"/>
</dbReference>
<keyword evidence="9" id="KW-0411">Iron-sulfur</keyword>
<comment type="catalytic activity">
    <reaction evidence="13">
        <text>[thioredoxin]-disulfide + 2 reduced [2Fe-2S]-[ferredoxin] + 2 H(+) = [thioredoxin]-dithiol + 2 oxidized [2Fe-2S]-[ferredoxin]</text>
        <dbReference type="Rhea" id="RHEA:42336"/>
        <dbReference type="Rhea" id="RHEA-COMP:10000"/>
        <dbReference type="Rhea" id="RHEA-COMP:10001"/>
        <dbReference type="Rhea" id="RHEA-COMP:10698"/>
        <dbReference type="Rhea" id="RHEA-COMP:10700"/>
        <dbReference type="ChEBI" id="CHEBI:15378"/>
        <dbReference type="ChEBI" id="CHEBI:29950"/>
        <dbReference type="ChEBI" id="CHEBI:33737"/>
        <dbReference type="ChEBI" id="CHEBI:33738"/>
        <dbReference type="ChEBI" id="CHEBI:50058"/>
        <dbReference type="EC" id="1.8.7.2"/>
    </reaction>
</comment>
<keyword evidence="15" id="KW-1185">Reference proteome</keyword>
<dbReference type="GO" id="GO:0051539">
    <property type="term" value="F:4 iron, 4 sulfur cluster binding"/>
    <property type="evidence" value="ECO:0007669"/>
    <property type="project" value="UniProtKB-KW"/>
</dbReference>
<reference evidence="15" key="1">
    <citation type="submission" date="2012-02" db="EMBL/GenBank/DDBJ databases">
        <title>Complete sequence of chromosome of Methanomethylovorans hollandica DSM 15978.</title>
        <authorList>
            <person name="Lucas S."/>
            <person name="Copeland A."/>
            <person name="Lapidus A."/>
            <person name="Glavina del Rio T."/>
            <person name="Dalin E."/>
            <person name="Tice H."/>
            <person name="Bruce D."/>
            <person name="Goodwin L."/>
            <person name="Pitluck S."/>
            <person name="Peters L."/>
            <person name="Mikhailova N."/>
            <person name="Held B."/>
            <person name="Kyrpides N."/>
            <person name="Mavromatis K."/>
            <person name="Ivanova N."/>
            <person name="Brettin T."/>
            <person name="Detter J.C."/>
            <person name="Han C."/>
            <person name="Larimer F."/>
            <person name="Land M."/>
            <person name="Hauser L."/>
            <person name="Markowitz V."/>
            <person name="Cheng J.-F."/>
            <person name="Hugenholtz P."/>
            <person name="Woyke T."/>
            <person name="Wu D."/>
            <person name="Spring S."/>
            <person name="Schroeder M."/>
            <person name="Brambilla E."/>
            <person name="Klenk H.-P."/>
            <person name="Eisen J.A."/>
        </authorList>
    </citation>
    <scope>NUCLEOTIDE SEQUENCE [LARGE SCALE GENOMIC DNA]</scope>
    <source>
        <strain evidence="15">DSM 15978 / NBRC 107637 / DMS1</strain>
    </source>
</reference>
<evidence type="ECO:0000256" key="10">
    <source>
        <dbReference type="ARBA" id="ARBA00023157"/>
    </source>
</evidence>
<evidence type="ECO:0000313" key="15">
    <source>
        <dbReference type="Proteomes" id="UP000010866"/>
    </source>
</evidence>
<sequence>MIKHEHIVEKTRGWLIRYADKKGYILNPDEEMLHIVIDGLTRNRNELGHQYCPCRIVTGDKDEDKNIICPCVYHEEEIKTNGSCHCGLFFKNNGNGQ</sequence>
<keyword evidence="10" id="KW-1015">Disulfide bond</keyword>
<comment type="cofactor">
    <cofactor evidence="1">
        <name>[4Fe-4S] cluster</name>
        <dbReference type="ChEBI" id="CHEBI:49883"/>
    </cofactor>
</comment>